<organism evidence="7 8">
    <name type="scientific">[Lactobacillus] rogosae</name>
    <dbReference type="NCBI Taxonomy" id="706562"/>
    <lineage>
        <taxon>Bacteria</taxon>
        <taxon>Bacillati</taxon>
        <taxon>Bacillota</taxon>
        <taxon>Clostridia</taxon>
        <taxon>Lachnospirales</taxon>
        <taxon>Lachnospiraceae</taxon>
        <taxon>Lachnospira</taxon>
    </lineage>
</organism>
<evidence type="ECO:0000259" key="5">
    <source>
        <dbReference type="Pfam" id="PF03486"/>
    </source>
</evidence>
<evidence type="ECO:0000259" key="6">
    <source>
        <dbReference type="Pfam" id="PF22780"/>
    </source>
</evidence>
<sequence length="421" mass="46079">MKSKYVKKHECVIIGGGAAGMMAAVQLAGYGIDNCIIEHTGKIGSKILQTGNGKCNFTNLNMSSEMYQNKDNRLVMEVIDKFDVQHTLKFFKSIGVYYTQKDGYVYPHSKTAASLQNALRLAIKNAGIKVNMDTVINKIYKKEADGKDVFVLECDGIDFIADTVIIATGSKASPKTGSDGSGYELVRQLGIDIVKPLPALVQLVCGDKAVCKLGAGVRSYGSIELWVDGQCVANDTGEIQYTDYGISGIPVFQVSRFAVKAIDENREVKAVINMIPDITDSDIEDIFNRRIIAEGYKTLEQFFEGLINKKLVAMIAARCKISESKHIADIDIEKMRHIIETMTHFGFVITGDKGFDYGQVCQGGVALDDIDISNMECKKVKGVFFAGEVVDVDGKCGGYNLQWAWSSAYLAAAGVKERINN</sequence>
<proteinExistence type="predicted"/>
<dbReference type="PANTHER" id="PTHR42887:SF2">
    <property type="entry name" value="OS12G0638800 PROTEIN"/>
    <property type="match status" value="1"/>
</dbReference>
<evidence type="ECO:0000256" key="2">
    <source>
        <dbReference type="ARBA" id="ARBA00022630"/>
    </source>
</evidence>
<dbReference type="PRINTS" id="PR00411">
    <property type="entry name" value="PNDRDTASEI"/>
</dbReference>
<name>A0ABV1BS17_9FIRM</name>
<keyword evidence="3" id="KW-0274">FAD</keyword>
<dbReference type="SUPFAM" id="SSF51905">
    <property type="entry name" value="FAD/NAD(P)-binding domain"/>
    <property type="match status" value="1"/>
</dbReference>
<dbReference type="InterPro" id="IPR004792">
    <property type="entry name" value="BaiN-like"/>
</dbReference>
<dbReference type="Gene3D" id="3.50.50.60">
    <property type="entry name" value="FAD/NAD(P)-binding domain"/>
    <property type="match status" value="1"/>
</dbReference>
<feature type="domain" description="RsdA/BaiN/AoA(So)-like insert" evidence="6">
    <location>
        <begin position="198"/>
        <end position="357"/>
    </location>
</feature>
<keyword evidence="8" id="KW-1185">Reference proteome</keyword>
<keyword evidence="4" id="KW-1133">Transmembrane helix</keyword>
<dbReference type="Gene3D" id="1.10.8.260">
    <property type="entry name" value="HI0933 insert domain-like"/>
    <property type="match status" value="1"/>
</dbReference>
<dbReference type="PRINTS" id="PR00368">
    <property type="entry name" value="FADPNR"/>
</dbReference>
<evidence type="ECO:0000313" key="8">
    <source>
        <dbReference type="Proteomes" id="UP001442364"/>
    </source>
</evidence>
<dbReference type="Gene3D" id="2.40.30.10">
    <property type="entry name" value="Translation factors"/>
    <property type="match status" value="1"/>
</dbReference>
<evidence type="ECO:0000256" key="3">
    <source>
        <dbReference type="ARBA" id="ARBA00022827"/>
    </source>
</evidence>
<dbReference type="SUPFAM" id="SSF160996">
    <property type="entry name" value="HI0933 insert domain-like"/>
    <property type="match status" value="1"/>
</dbReference>
<comment type="caution">
    <text evidence="7">The sequence shown here is derived from an EMBL/GenBank/DDBJ whole genome shotgun (WGS) entry which is preliminary data.</text>
</comment>
<dbReference type="PANTHER" id="PTHR42887">
    <property type="entry name" value="OS12G0638800 PROTEIN"/>
    <property type="match status" value="1"/>
</dbReference>
<dbReference type="InterPro" id="IPR023166">
    <property type="entry name" value="BaiN-like_dom_sf"/>
</dbReference>
<gene>
    <name evidence="7" type="ORF">WMO14_01465</name>
</gene>
<evidence type="ECO:0000256" key="4">
    <source>
        <dbReference type="SAM" id="Phobius"/>
    </source>
</evidence>
<keyword evidence="4" id="KW-0812">Transmembrane</keyword>
<evidence type="ECO:0000256" key="1">
    <source>
        <dbReference type="ARBA" id="ARBA00001974"/>
    </source>
</evidence>
<dbReference type="NCBIfam" id="TIGR00275">
    <property type="entry name" value="aminoacetone oxidase family FAD-binding enzyme"/>
    <property type="match status" value="1"/>
</dbReference>
<dbReference type="InterPro" id="IPR036188">
    <property type="entry name" value="FAD/NAD-bd_sf"/>
</dbReference>
<dbReference type="Pfam" id="PF03486">
    <property type="entry name" value="HI0933_like"/>
    <property type="match status" value="1"/>
</dbReference>
<dbReference type="Pfam" id="PF22780">
    <property type="entry name" value="HI0933_like_1st"/>
    <property type="match status" value="1"/>
</dbReference>
<dbReference type="InterPro" id="IPR055178">
    <property type="entry name" value="RsdA/BaiN/AoA(So)-like_dom"/>
</dbReference>
<keyword evidence="2" id="KW-0285">Flavoprotein</keyword>
<keyword evidence="4" id="KW-0472">Membrane</keyword>
<accession>A0ABV1BS17</accession>
<dbReference type="EMBL" id="JBBMER010000001">
    <property type="protein sequence ID" value="MEQ2378555.1"/>
    <property type="molecule type" value="Genomic_DNA"/>
</dbReference>
<feature type="domain" description="RsdA/BaiN/AoA(So)-like Rossmann fold-like" evidence="5">
    <location>
        <begin position="10"/>
        <end position="413"/>
    </location>
</feature>
<protein>
    <submittedName>
        <fullName evidence="7">Aminoacetone oxidase family FAD-binding enzyme</fullName>
    </submittedName>
</protein>
<dbReference type="RefSeq" id="WP_055174680.1">
    <property type="nucleotide sequence ID" value="NZ_DAWDOP010000001.1"/>
</dbReference>
<dbReference type="InterPro" id="IPR057661">
    <property type="entry name" value="RsdA/BaiN/AoA(So)_Rossmann"/>
</dbReference>
<comment type="cofactor">
    <cofactor evidence="1">
        <name>FAD</name>
        <dbReference type="ChEBI" id="CHEBI:57692"/>
    </cofactor>
</comment>
<evidence type="ECO:0000313" key="7">
    <source>
        <dbReference type="EMBL" id="MEQ2378555.1"/>
    </source>
</evidence>
<feature type="transmembrane region" description="Helical" evidence="4">
    <location>
        <begin position="12"/>
        <end position="32"/>
    </location>
</feature>
<reference evidence="7 8" key="1">
    <citation type="submission" date="2024-03" db="EMBL/GenBank/DDBJ databases">
        <title>Human intestinal bacterial collection.</title>
        <authorList>
            <person name="Pauvert C."/>
            <person name="Hitch T.C.A."/>
            <person name="Clavel T."/>
        </authorList>
    </citation>
    <scope>NUCLEOTIDE SEQUENCE [LARGE SCALE GENOMIC DNA]</scope>
    <source>
        <strain evidence="7 8">CLA-AA-H255</strain>
    </source>
</reference>
<dbReference type="Proteomes" id="UP001442364">
    <property type="component" value="Unassembled WGS sequence"/>
</dbReference>